<evidence type="ECO:0000313" key="3">
    <source>
        <dbReference type="Proteomes" id="UP000237438"/>
    </source>
</evidence>
<evidence type="ECO:0000313" key="2">
    <source>
        <dbReference type="EMBL" id="POS87141.1"/>
    </source>
</evidence>
<dbReference type="GO" id="GO:0046512">
    <property type="term" value="P:sphingosine biosynthetic process"/>
    <property type="evidence" value="ECO:0007669"/>
    <property type="project" value="TreeGrafter"/>
</dbReference>
<dbReference type="PANTHER" id="PTHR12358:SF31">
    <property type="entry name" value="ACYLGLYCEROL KINASE, MITOCHONDRIAL"/>
    <property type="match status" value="1"/>
</dbReference>
<organism evidence="2 3">
    <name type="scientific">Erysiphe pulchra</name>
    <dbReference type="NCBI Taxonomy" id="225359"/>
    <lineage>
        <taxon>Eukaryota</taxon>
        <taxon>Fungi</taxon>
        <taxon>Dikarya</taxon>
        <taxon>Ascomycota</taxon>
        <taxon>Pezizomycotina</taxon>
        <taxon>Leotiomycetes</taxon>
        <taxon>Erysiphales</taxon>
        <taxon>Erysiphaceae</taxon>
        <taxon>Erysiphe</taxon>
    </lineage>
</organism>
<comment type="caution">
    <text evidence="2">The sequence shown here is derived from an EMBL/GenBank/DDBJ whole genome shotgun (WGS) entry which is preliminary data.</text>
</comment>
<dbReference type="Pfam" id="PF00781">
    <property type="entry name" value="DAGK_cat"/>
    <property type="match status" value="1"/>
</dbReference>
<dbReference type="GO" id="GO:0005737">
    <property type="term" value="C:cytoplasm"/>
    <property type="evidence" value="ECO:0007669"/>
    <property type="project" value="TreeGrafter"/>
</dbReference>
<reference evidence="2 3" key="1">
    <citation type="submission" date="2017-10" db="EMBL/GenBank/DDBJ databases">
        <title>Development of genomic resources for the powdery mildew, Erysiphe pulchra.</title>
        <authorList>
            <person name="Wadl P.A."/>
            <person name="Mack B.M."/>
            <person name="Moore G."/>
            <person name="Beltz S.B."/>
        </authorList>
    </citation>
    <scope>NUCLEOTIDE SEQUENCE [LARGE SCALE GENOMIC DNA]</scope>
    <source>
        <strain evidence="2">Cflorida</strain>
    </source>
</reference>
<dbReference type="PROSITE" id="PS50146">
    <property type="entry name" value="DAGK"/>
    <property type="match status" value="1"/>
</dbReference>
<dbReference type="InterPro" id="IPR055916">
    <property type="entry name" value="DUF7493"/>
</dbReference>
<sequence>MTDDLCYGLTTSSKDGEEYNNEESLTLTVEKSVNLIIEKDLLIIDGAIYESIFCTNLFSSCSNTDKTCSLPLYNILWADVVDSHLIIDYAKSISTRKIRPTTLKYSLGIQQIESAKCWISSLLHRSYLSSQRQKRFKILINPVSGKGSAVRTFIRCVAPLLEAAKCIVDVVHTTHKGHAIEVLEEMNLESFDVVACCSGDGLPHEVFNGLGKRRDALRAFSKVAVAQIPCGTGNAMSCNLYGTDSASLATLAIIKGIPMPMDLVSITQGQNRIFSFLSQSVGIIAESDLATENLRFLGAHRFIYGLLARLLKKTVYPCDIAVKVVMDDKQTIKRHYYKEADYKLSTKNKSLRESSSRYLHESLLKLEFGTVNDDLPEGWELIPCDKLGNFYCGNMAYMASDANFFSAALPNDGLMDLVCINGDISRRLALKMLLAVENGKFFDMPGVWYRKILGYRIIPRNQEDGYISIDGERVPFQPFQAEIHKGLGTVISKNGYLYEALGPTQDHLLS</sequence>
<accession>A0A2S4PYM6</accession>
<evidence type="ECO:0000259" key="1">
    <source>
        <dbReference type="PROSITE" id="PS50146"/>
    </source>
</evidence>
<feature type="domain" description="DAGKc" evidence="1">
    <location>
        <begin position="131"/>
        <end position="270"/>
    </location>
</feature>
<dbReference type="EMBL" id="PEDP01000186">
    <property type="protein sequence ID" value="POS87141.1"/>
    <property type="molecule type" value="Genomic_DNA"/>
</dbReference>
<dbReference type="InterPro" id="IPR050187">
    <property type="entry name" value="Lipid_Phosphate_FormReg"/>
</dbReference>
<dbReference type="Pfam" id="PF24321">
    <property type="entry name" value="DUF7493"/>
    <property type="match status" value="1"/>
</dbReference>
<dbReference type="GO" id="GO:0016020">
    <property type="term" value="C:membrane"/>
    <property type="evidence" value="ECO:0007669"/>
    <property type="project" value="TreeGrafter"/>
</dbReference>
<dbReference type="Proteomes" id="UP000237438">
    <property type="component" value="Unassembled WGS sequence"/>
</dbReference>
<dbReference type="AlphaFoldDB" id="A0A2S4PYM6"/>
<name>A0A2S4PYM6_9PEZI</name>
<dbReference type="STRING" id="225359.A0A2S4PYM6"/>
<dbReference type="Gene3D" id="3.40.50.10330">
    <property type="entry name" value="Probable inorganic polyphosphate/atp-NAD kinase, domain 1"/>
    <property type="match status" value="1"/>
</dbReference>
<proteinExistence type="predicted"/>
<dbReference type="PANTHER" id="PTHR12358">
    <property type="entry name" value="SPHINGOSINE KINASE"/>
    <property type="match status" value="1"/>
</dbReference>
<dbReference type="SMART" id="SM00046">
    <property type="entry name" value="DAGKc"/>
    <property type="match status" value="1"/>
</dbReference>
<dbReference type="GO" id="GO:0001727">
    <property type="term" value="F:lipid kinase activity"/>
    <property type="evidence" value="ECO:0007669"/>
    <property type="project" value="TreeGrafter"/>
</dbReference>
<dbReference type="InterPro" id="IPR016064">
    <property type="entry name" value="NAD/diacylglycerol_kinase_sf"/>
</dbReference>
<dbReference type="OrthoDB" id="3853857at2759"/>
<gene>
    <name evidence="2" type="ORF">EPUL_001499</name>
</gene>
<dbReference type="SUPFAM" id="SSF111331">
    <property type="entry name" value="NAD kinase/diacylglycerol kinase-like"/>
    <property type="match status" value="1"/>
</dbReference>
<keyword evidence="3" id="KW-1185">Reference proteome</keyword>
<dbReference type="InterPro" id="IPR001206">
    <property type="entry name" value="Diacylglycerol_kinase_cat_dom"/>
</dbReference>
<dbReference type="InterPro" id="IPR017438">
    <property type="entry name" value="ATP-NAD_kinase_N"/>
</dbReference>
<dbReference type="GO" id="GO:0016773">
    <property type="term" value="F:phosphotransferase activity, alcohol group as acceptor"/>
    <property type="evidence" value="ECO:0007669"/>
    <property type="project" value="UniProtKB-ARBA"/>
</dbReference>
<protein>
    <recommendedName>
        <fullName evidence="1">DAGKc domain-containing protein</fullName>
    </recommendedName>
</protein>
<dbReference type="Gene3D" id="2.60.200.40">
    <property type="match status" value="1"/>
</dbReference>